<protein>
    <submittedName>
        <fullName evidence="6">DEAD/DEAH box helicase</fullName>
    </submittedName>
</protein>
<evidence type="ECO:0000256" key="3">
    <source>
        <dbReference type="ARBA" id="ARBA00022806"/>
    </source>
</evidence>
<evidence type="ECO:0000256" key="2">
    <source>
        <dbReference type="ARBA" id="ARBA00022801"/>
    </source>
</evidence>
<keyword evidence="7" id="KW-1185">Reference proteome</keyword>
<keyword evidence="1" id="KW-0547">Nucleotide-binding</keyword>
<dbReference type="Gene3D" id="3.40.50.300">
    <property type="entry name" value="P-loop containing nucleotide triphosphate hydrolases"/>
    <property type="match status" value="2"/>
</dbReference>
<dbReference type="AlphaFoldDB" id="A0A6I4NP40"/>
<dbReference type="PROSITE" id="PS51194">
    <property type="entry name" value="HELICASE_CTER"/>
    <property type="match status" value="1"/>
</dbReference>
<accession>A0A6I4NP40</accession>
<reference evidence="6 7" key="1">
    <citation type="submission" date="2019-12" db="EMBL/GenBank/DDBJ databases">
        <authorList>
            <person name="Kim Y.S."/>
        </authorList>
    </citation>
    <scope>NUCLEOTIDE SEQUENCE [LARGE SCALE GENOMIC DNA]</scope>
    <source>
        <strain evidence="6 7">GA093</strain>
    </source>
</reference>
<dbReference type="SMART" id="SM00487">
    <property type="entry name" value="DEXDc"/>
    <property type="match status" value="1"/>
</dbReference>
<evidence type="ECO:0000313" key="6">
    <source>
        <dbReference type="EMBL" id="MWB94345.1"/>
    </source>
</evidence>
<dbReference type="GO" id="GO:0005524">
    <property type="term" value="F:ATP binding"/>
    <property type="evidence" value="ECO:0007669"/>
    <property type="project" value="UniProtKB-KW"/>
</dbReference>
<organism evidence="6 7">
    <name type="scientific">Flavobacterium hydrocarbonoxydans</name>
    <dbReference type="NCBI Taxonomy" id="2683249"/>
    <lineage>
        <taxon>Bacteria</taxon>
        <taxon>Pseudomonadati</taxon>
        <taxon>Bacteroidota</taxon>
        <taxon>Flavobacteriia</taxon>
        <taxon>Flavobacteriales</taxon>
        <taxon>Flavobacteriaceae</taxon>
        <taxon>Flavobacterium</taxon>
    </lineage>
</organism>
<dbReference type="InterPro" id="IPR027417">
    <property type="entry name" value="P-loop_NTPase"/>
</dbReference>
<evidence type="ECO:0000256" key="4">
    <source>
        <dbReference type="ARBA" id="ARBA00022840"/>
    </source>
</evidence>
<dbReference type="PANTHER" id="PTHR47961">
    <property type="entry name" value="DNA POLYMERASE THETA, PUTATIVE (AFU_ORTHOLOGUE AFUA_1G05260)-RELATED"/>
    <property type="match status" value="1"/>
</dbReference>
<keyword evidence="4" id="KW-0067">ATP-binding</keyword>
<dbReference type="PANTHER" id="PTHR47961:SF6">
    <property type="entry name" value="DNA-DIRECTED DNA POLYMERASE"/>
    <property type="match status" value="1"/>
</dbReference>
<dbReference type="Proteomes" id="UP000471501">
    <property type="component" value="Unassembled WGS sequence"/>
</dbReference>
<comment type="caution">
    <text evidence="6">The sequence shown here is derived from an EMBL/GenBank/DDBJ whole genome shotgun (WGS) entry which is preliminary data.</text>
</comment>
<dbReference type="InterPro" id="IPR011545">
    <property type="entry name" value="DEAD/DEAH_box_helicase_dom"/>
</dbReference>
<dbReference type="Pfam" id="PF00270">
    <property type="entry name" value="DEAD"/>
    <property type="match status" value="1"/>
</dbReference>
<dbReference type="InterPro" id="IPR001650">
    <property type="entry name" value="Helicase_C-like"/>
</dbReference>
<keyword evidence="2" id="KW-0378">Hydrolase</keyword>
<name>A0A6I4NP40_9FLAO</name>
<dbReference type="EMBL" id="WSTB01000004">
    <property type="protein sequence ID" value="MWB94345.1"/>
    <property type="molecule type" value="Genomic_DNA"/>
</dbReference>
<dbReference type="SUPFAM" id="SSF52540">
    <property type="entry name" value="P-loop containing nucleoside triphosphate hydrolases"/>
    <property type="match status" value="1"/>
</dbReference>
<feature type="domain" description="Helicase C-terminal" evidence="5">
    <location>
        <begin position="321"/>
        <end position="484"/>
    </location>
</feature>
<evidence type="ECO:0000259" key="5">
    <source>
        <dbReference type="PROSITE" id="PS51194"/>
    </source>
</evidence>
<dbReference type="GO" id="GO:0004386">
    <property type="term" value="F:helicase activity"/>
    <property type="evidence" value="ECO:0007669"/>
    <property type="project" value="UniProtKB-KW"/>
</dbReference>
<dbReference type="GO" id="GO:0016787">
    <property type="term" value="F:hydrolase activity"/>
    <property type="evidence" value="ECO:0007669"/>
    <property type="project" value="UniProtKB-KW"/>
</dbReference>
<keyword evidence="3 6" id="KW-0347">Helicase</keyword>
<dbReference type="RefSeq" id="WP_160374352.1">
    <property type="nucleotide sequence ID" value="NZ_WSTB01000004.1"/>
</dbReference>
<dbReference type="InterPro" id="IPR050474">
    <property type="entry name" value="Hel308_SKI2-like"/>
</dbReference>
<proteinExistence type="predicted"/>
<sequence length="780" mass="90659">MLSNILFNQTIDSELIKEILFDFHTYGPIDNSHLETLSYLKKYNTEQFKAYEGKLMFLMGLFYKTSEPNSFIEAIYNAYAQTIIEETGHNFTPVQADAYNSIKKYTNFSFSAPTSAGKSYLFQELIKETKGDIIIILPSRALLSEYLIKVKKLVSNETLVLQFIEIVNTKRTKNRIYIITPERGEEIFKNVDKLNLELILLDEAQISEEGIRGMKFDSLVRRIDKKLNNIKKVFTHPFVLNPDAQFKKHNITNNIDSENYNQKTVGKIYIENNKGLFTYFSPFDDRVKEKIVVGEIVKDIIVNGGTALIYISKAKIYDGTYIEEFSEYIELCPKITDTKSLSYINKLEQFFGIKDDNEKYSILIFLMKRGIVIHHGSIPLKARLIIEEFVNGHHAKICFSTSTLIQGINMPFDIVWVNNFSFTGNEDQKILNLKNLIGRAGRTTIENDFFDFGYVIIESKNKKLFIERLNKESSLSNISNLDLTTDVNNEDFIDIVDAIKNDTFDSELHLTNSQIERINNSNIDDDVKFILDNFLNEELNPLTAKEYYHLKDSVRKKIKKSFETIFKVHLRRQELTNGEKAVLSASIPVLLWMIQGKSFAEIISLRYAFLSEKDFRRKLRRQLVKKEISLSQYRKLLKEKGIRYSCIANAIPDISFKRGASLFKGNLLENDIDFDKIIYDTYDYIDKVLSLSVSNPVSSVFLLYFHKTNDIRAKVLSNYIKYGTNNETEIWLIKYGFSFDEIEELIEHIEKIDETEIIFKESINEFINNPDNLKLIERYL</sequence>
<evidence type="ECO:0000313" key="7">
    <source>
        <dbReference type="Proteomes" id="UP000471501"/>
    </source>
</evidence>
<gene>
    <name evidence="6" type="ORF">GON26_08220</name>
</gene>
<dbReference type="GO" id="GO:0003676">
    <property type="term" value="F:nucleic acid binding"/>
    <property type="evidence" value="ECO:0007669"/>
    <property type="project" value="InterPro"/>
</dbReference>
<dbReference type="InterPro" id="IPR014001">
    <property type="entry name" value="Helicase_ATP-bd"/>
</dbReference>
<evidence type="ECO:0000256" key="1">
    <source>
        <dbReference type="ARBA" id="ARBA00022741"/>
    </source>
</evidence>